<evidence type="ECO:0000259" key="1">
    <source>
        <dbReference type="Pfam" id="PF13460"/>
    </source>
</evidence>
<evidence type="ECO:0000313" key="3">
    <source>
        <dbReference type="Proteomes" id="UP000240527"/>
    </source>
</evidence>
<feature type="domain" description="NAD(P)-binding" evidence="1">
    <location>
        <begin position="7"/>
        <end position="113"/>
    </location>
</feature>
<accession>A0ABN5J064</accession>
<dbReference type="SUPFAM" id="SSF51735">
    <property type="entry name" value="NAD(P)-binding Rossmann-fold domains"/>
    <property type="match status" value="1"/>
</dbReference>
<dbReference type="InterPro" id="IPR036291">
    <property type="entry name" value="NAD(P)-bd_dom_sf"/>
</dbReference>
<dbReference type="RefSeq" id="WP_013081264.1">
    <property type="nucleotide sequence ID" value="NZ_CP027850.1"/>
</dbReference>
<dbReference type="InterPro" id="IPR016040">
    <property type="entry name" value="NAD(P)-bd_dom"/>
</dbReference>
<dbReference type="Gene3D" id="3.40.50.720">
    <property type="entry name" value="NAD(P)-binding Rossmann-like Domain"/>
    <property type="match status" value="1"/>
</dbReference>
<protein>
    <submittedName>
        <fullName evidence="2">3-beta hydroxysteroid dehydrogenase</fullName>
    </submittedName>
</protein>
<sequence length="291" mass="30136">MRVFVTGATGFVGAAVVQELLAQGHAVVGLARSDGGAAALEALGAEVVRGVLEDADVLTEAAASADGVIHTAFDHDFSRFAESCQLDRRAIEALGEGLAGSDRPLLVTSGTARLASGRLATENDLPAEGVGGYPRVSESAAASLLAKGVRASTVRLAPSTHGAGDHGFVPMLIDIARRTGVSAYIGDGENRWSGVHRLDAAKVYRLALERGVGGERYHAVAEEGVPFREIAAAIGQGLNLPVESRPAEHFGWFAMFAGMDAATSSAWTRETLGWAPTGPGLIEDIAEAGYF</sequence>
<name>A0ABN5J064_9CAUL</name>
<dbReference type="Proteomes" id="UP000240527">
    <property type="component" value="Chromosome"/>
</dbReference>
<evidence type="ECO:0000313" key="2">
    <source>
        <dbReference type="EMBL" id="AVQ04200.1"/>
    </source>
</evidence>
<proteinExistence type="predicted"/>
<dbReference type="InterPro" id="IPR051783">
    <property type="entry name" value="NAD(P)-dependent_oxidoreduct"/>
</dbReference>
<keyword evidence="3" id="KW-1185">Reference proteome</keyword>
<dbReference type="PANTHER" id="PTHR48079">
    <property type="entry name" value="PROTEIN YEEZ"/>
    <property type="match status" value="1"/>
</dbReference>
<dbReference type="CDD" id="cd05262">
    <property type="entry name" value="SDR_a7"/>
    <property type="match status" value="1"/>
</dbReference>
<gene>
    <name evidence="2" type="ORF">B7G68_21530</name>
</gene>
<reference evidence="2 3" key="1">
    <citation type="journal article" date="2015" name="Biotechnol. Bioeng.">
        <title>Genome sequence and phenotypic characterization of Caulobacter segnis.</title>
        <authorList>
            <person name="Patel S."/>
            <person name="Fletcher B."/>
            <person name="Scott D.C."/>
            <person name="Ely B."/>
        </authorList>
    </citation>
    <scope>NUCLEOTIDE SEQUENCE [LARGE SCALE GENOMIC DNA]</scope>
    <source>
        <strain evidence="2 3">TK0059</strain>
    </source>
</reference>
<dbReference type="EMBL" id="CP027850">
    <property type="protein sequence ID" value="AVQ04200.1"/>
    <property type="molecule type" value="Genomic_DNA"/>
</dbReference>
<dbReference type="Pfam" id="PF13460">
    <property type="entry name" value="NAD_binding_10"/>
    <property type="match status" value="1"/>
</dbReference>
<dbReference type="PANTHER" id="PTHR48079:SF6">
    <property type="entry name" value="NAD(P)-BINDING DOMAIN-CONTAINING PROTEIN-RELATED"/>
    <property type="match status" value="1"/>
</dbReference>
<organism evidence="2 3">
    <name type="scientific">Caulobacter segnis</name>
    <dbReference type="NCBI Taxonomy" id="88688"/>
    <lineage>
        <taxon>Bacteria</taxon>
        <taxon>Pseudomonadati</taxon>
        <taxon>Pseudomonadota</taxon>
        <taxon>Alphaproteobacteria</taxon>
        <taxon>Caulobacterales</taxon>
        <taxon>Caulobacteraceae</taxon>
        <taxon>Caulobacter</taxon>
    </lineage>
</organism>